<dbReference type="HOGENOM" id="CLU_065835_0_0_1"/>
<dbReference type="EMBL" id="GL996515">
    <property type="protein sequence ID" value="EGV65116.1"/>
    <property type="molecule type" value="Genomic_DNA"/>
</dbReference>
<protein>
    <recommendedName>
        <fullName evidence="3">RRM domain-containing protein</fullName>
    </recommendedName>
</protein>
<dbReference type="GeneID" id="18246998"/>
<organism evidence="2">
    <name type="scientific">Candida tenuis (strain ATCC 10573 / BCRC 21748 / CBS 615 / JCM 9827 / NBRC 10315 / NRRL Y-1498 / VKM Y-70)</name>
    <name type="common">Yeast</name>
    <name type="synonym">Yamadazyma tenuis</name>
    <dbReference type="NCBI Taxonomy" id="590646"/>
    <lineage>
        <taxon>Eukaryota</taxon>
        <taxon>Fungi</taxon>
        <taxon>Dikarya</taxon>
        <taxon>Ascomycota</taxon>
        <taxon>Saccharomycotina</taxon>
        <taxon>Pichiomycetes</taxon>
        <taxon>Debaryomycetaceae</taxon>
        <taxon>Yamadazyma</taxon>
    </lineage>
</organism>
<dbReference type="SUPFAM" id="SSF54928">
    <property type="entry name" value="RNA-binding domain, RBD"/>
    <property type="match status" value="1"/>
</dbReference>
<dbReference type="InterPro" id="IPR035979">
    <property type="entry name" value="RBD_domain_sf"/>
</dbReference>
<keyword evidence="2" id="KW-1185">Reference proteome</keyword>
<dbReference type="eggNOG" id="ENOG502S1JX">
    <property type="taxonomic scope" value="Eukaryota"/>
</dbReference>
<evidence type="ECO:0000313" key="2">
    <source>
        <dbReference type="Proteomes" id="UP000000707"/>
    </source>
</evidence>
<accession>G3B2Q0</accession>
<dbReference type="Proteomes" id="UP000000707">
    <property type="component" value="Unassembled WGS sequence"/>
</dbReference>
<sequence length="331" mass="37881">MSSKFNQVAAEKLINNLYHKTLQQAKLKVPHVTNFLYRNPPSSGSSLDDLVANQWKLKQLEQAPLDLPDLQITKIKSNILIWNNPNSLLVNTDFYNAYPVQRDAQYQLPPDAKGIDFWAVKARNPITLSFYNQYVLVFPSHDLAAAYWMETRNKTLNGLPMNLKFVEPSKRLLSHITSPLFGKASTSNSGIPEPKAAVEEVFAKSPEKMQLITSILQNPSNNFANISQLIDFNSRLNMVLVRNLPIGLSKHALPRLLWNYEFPSDIPLDNCFIEVVRDGFSSVNRTLIKFANHENARRFVRSYNGTKWQGRIQDKRKVIQSHEPILCEILY</sequence>
<evidence type="ECO:0008006" key="3">
    <source>
        <dbReference type="Google" id="ProtNLM"/>
    </source>
</evidence>
<dbReference type="EMBL" id="GL996515">
    <property type="protein sequence ID" value="EGV65115.1"/>
    <property type="molecule type" value="Genomic_DNA"/>
</dbReference>
<dbReference type="GO" id="GO:0003676">
    <property type="term" value="F:nucleic acid binding"/>
    <property type="evidence" value="ECO:0007669"/>
    <property type="project" value="InterPro"/>
</dbReference>
<dbReference type="OrthoDB" id="1667587at2759"/>
<name>G3B2Q0_CANTC</name>
<dbReference type="AlphaFoldDB" id="G3B2Q0"/>
<reference evidence="1 2" key="1">
    <citation type="journal article" date="2011" name="Proc. Natl. Acad. Sci. U.S.A.">
        <title>Comparative genomics of xylose-fermenting fungi for enhanced biofuel production.</title>
        <authorList>
            <person name="Wohlbach D.J."/>
            <person name="Kuo A."/>
            <person name="Sato T.K."/>
            <person name="Potts K.M."/>
            <person name="Salamov A.A."/>
            <person name="LaButti K.M."/>
            <person name="Sun H."/>
            <person name="Clum A."/>
            <person name="Pangilinan J.L."/>
            <person name="Lindquist E.A."/>
            <person name="Lucas S."/>
            <person name="Lapidus A."/>
            <person name="Jin M."/>
            <person name="Gunawan C."/>
            <person name="Balan V."/>
            <person name="Dale B.E."/>
            <person name="Jeffries T.W."/>
            <person name="Zinkel R."/>
            <person name="Barry K.W."/>
            <person name="Grigoriev I.V."/>
            <person name="Gasch A.P."/>
        </authorList>
    </citation>
    <scope>NUCLEOTIDE SEQUENCE [LARGE SCALE GENOMIC DNA]</scope>
    <source>
        <strain evidence="1">ATCC 10573</strain>
        <strain evidence="2">ATCC 10573 / BCRC 21748 / CBS 615 / JCM 9827 / NBRC 10315 / NRRL Y-1498 / VKM Y-70</strain>
    </source>
</reference>
<gene>
    <name evidence="1" type="ORF">CANTEDRAFT_113511</name>
</gene>
<dbReference type="RefSeq" id="XP_006685922.1">
    <property type="nucleotide sequence ID" value="XM_006685859.1"/>
</dbReference>
<proteinExistence type="predicted"/>
<dbReference type="KEGG" id="cten:18246998"/>
<evidence type="ECO:0000313" key="1">
    <source>
        <dbReference type="EMBL" id="EGV65116.1"/>
    </source>
</evidence>